<proteinExistence type="predicted"/>
<feature type="non-terminal residue" evidence="1">
    <location>
        <position position="53"/>
    </location>
</feature>
<accession>A0A815XST5</accession>
<gene>
    <name evidence="1" type="ORF">EDS130_LOCUS46586</name>
</gene>
<sequence length="53" mass="6062">KNVSSARIESSNQKESNSTHLFSTINFNRMIDPFSTVCHRNNHKSIVDLNNNN</sequence>
<comment type="caution">
    <text evidence="1">The sequence shown here is derived from an EMBL/GenBank/DDBJ whole genome shotgun (WGS) entry which is preliminary data.</text>
</comment>
<feature type="non-terminal residue" evidence="1">
    <location>
        <position position="1"/>
    </location>
</feature>
<dbReference type="AlphaFoldDB" id="A0A815XST5"/>
<protein>
    <submittedName>
        <fullName evidence="1">Uncharacterized protein</fullName>
    </submittedName>
</protein>
<evidence type="ECO:0000313" key="2">
    <source>
        <dbReference type="Proteomes" id="UP000663852"/>
    </source>
</evidence>
<organism evidence="1 2">
    <name type="scientific">Adineta ricciae</name>
    <name type="common">Rotifer</name>
    <dbReference type="NCBI Taxonomy" id="249248"/>
    <lineage>
        <taxon>Eukaryota</taxon>
        <taxon>Metazoa</taxon>
        <taxon>Spiralia</taxon>
        <taxon>Gnathifera</taxon>
        <taxon>Rotifera</taxon>
        <taxon>Eurotatoria</taxon>
        <taxon>Bdelloidea</taxon>
        <taxon>Adinetida</taxon>
        <taxon>Adinetidae</taxon>
        <taxon>Adineta</taxon>
    </lineage>
</organism>
<reference evidence="1" key="1">
    <citation type="submission" date="2021-02" db="EMBL/GenBank/DDBJ databases">
        <authorList>
            <person name="Nowell W R."/>
        </authorList>
    </citation>
    <scope>NUCLEOTIDE SEQUENCE</scope>
</reference>
<name>A0A815XST5_ADIRI</name>
<dbReference type="Proteomes" id="UP000663852">
    <property type="component" value="Unassembled WGS sequence"/>
</dbReference>
<dbReference type="EMBL" id="CAJNOJ010002680">
    <property type="protein sequence ID" value="CAF1561106.1"/>
    <property type="molecule type" value="Genomic_DNA"/>
</dbReference>
<evidence type="ECO:0000313" key="1">
    <source>
        <dbReference type="EMBL" id="CAF1561106.1"/>
    </source>
</evidence>